<dbReference type="InterPro" id="IPR044533">
    <property type="entry name" value="FLZ1/2/3"/>
</dbReference>
<dbReference type="Proteomes" id="UP000053144">
    <property type="component" value="Chromosome 11"/>
</dbReference>
<gene>
    <name evidence="7" type="ORF">LR48_Vigan11g160400</name>
</gene>
<evidence type="ECO:0000259" key="6">
    <source>
        <dbReference type="PROSITE" id="PS51795"/>
    </source>
</evidence>
<evidence type="ECO:0000256" key="1">
    <source>
        <dbReference type="ARBA" id="ARBA00009374"/>
    </source>
</evidence>
<feature type="domain" description="FLZ-type" evidence="6">
    <location>
        <begin position="37"/>
        <end position="80"/>
    </location>
</feature>
<dbReference type="GO" id="GO:0008270">
    <property type="term" value="F:zinc ion binding"/>
    <property type="evidence" value="ECO:0007669"/>
    <property type="project" value="UniProtKB-KW"/>
</dbReference>
<feature type="compositionally biased region" description="Low complexity" evidence="5">
    <location>
        <begin position="11"/>
        <end position="21"/>
    </location>
</feature>
<dbReference type="AlphaFoldDB" id="A0A0L9VU23"/>
<dbReference type="OMA" id="KGNTPFC"/>
<evidence type="ECO:0000313" key="7">
    <source>
        <dbReference type="EMBL" id="KOM58570.1"/>
    </source>
</evidence>
<feature type="compositionally biased region" description="Pro residues" evidence="5">
    <location>
        <begin position="1"/>
        <end position="10"/>
    </location>
</feature>
<keyword evidence="3" id="KW-0863">Zinc-finger</keyword>
<evidence type="ECO:0000313" key="8">
    <source>
        <dbReference type="Proteomes" id="UP000053144"/>
    </source>
</evidence>
<dbReference type="Gramene" id="KOM58570">
    <property type="protein sequence ID" value="KOM58570"/>
    <property type="gene ID" value="LR48_Vigan11g160400"/>
</dbReference>
<organism evidence="7 8">
    <name type="scientific">Phaseolus angularis</name>
    <name type="common">Azuki bean</name>
    <name type="synonym">Vigna angularis</name>
    <dbReference type="NCBI Taxonomy" id="3914"/>
    <lineage>
        <taxon>Eukaryota</taxon>
        <taxon>Viridiplantae</taxon>
        <taxon>Streptophyta</taxon>
        <taxon>Embryophyta</taxon>
        <taxon>Tracheophyta</taxon>
        <taxon>Spermatophyta</taxon>
        <taxon>Magnoliopsida</taxon>
        <taxon>eudicotyledons</taxon>
        <taxon>Gunneridae</taxon>
        <taxon>Pentapetalae</taxon>
        <taxon>rosids</taxon>
        <taxon>fabids</taxon>
        <taxon>Fabales</taxon>
        <taxon>Fabaceae</taxon>
        <taxon>Papilionoideae</taxon>
        <taxon>50 kb inversion clade</taxon>
        <taxon>NPAAA clade</taxon>
        <taxon>indigoferoid/millettioid clade</taxon>
        <taxon>Phaseoleae</taxon>
        <taxon>Vigna</taxon>
    </lineage>
</organism>
<evidence type="ECO:0000256" key="3">
    <source>
        <dbReference type="ARBA" id="ARBA00022771"/>
    </source>
</evidence>
<feature type="compositionally biased region" description="Low complexity" evidence="5">
    <location>
        <begin position="93"/>
        <end position="104"/>
    </location>
</feature>
<dbReference type="Pfam" id="PF04570">
    <property type="entry name" value="zf-FLZ"/>
    <property type="match status" value="1"/>
</dbReference>
<feature type="zinc finger region" description="FLZ-type" evidence="4">
    <location>
        <begin position="37"/>
        <end position="80"/>
    </location>
</feature>
<protein>
    <recommendedName>
        <fullName evidence="6">FLZ-type domain-containing protein</fullName>
    </recommendedName>
</protein>
<accession>A0A0L9VU23</accession>
<dbReference type="STRING" id="3914.A0A0L9VU23"/>
<dbReference type="InterPro" id="IPR007650">
    <property type="entry name" value="Zf-FLZ_dom"/>
</dbReference>
<dbReference type="PANTHER" id="PTHR46057:SF13">
    <property type="entry name" value="FLZ-TYPE DOMAIN-CONTAINING PROTEIN"/>
    <property type="match status" value="1"/>
</dbReference>
<keyword evidence="2" id="KW-0479">Metal-binding</keyword>
<feature type="region of interest" description="Disordered" evidence="5">
    <location>
        <begin position="83"/>
        <end position="115"/>
    </location>
</feature>
<feature type="region of interest" description="Disordered" evidence="5">
    <location>
        <begin position="1"/>
        <end position="21"/>
    </location>
</feature>
<dbReference type="EMBL" id="CM003381">
    <property type="protein sequence ID" value="KOM58570.1"/>
    <property type="molecule type" value="Genomic_DNA"/>
</dbReference>
<dbReference type="PANTHER" id="PTHR46057">
    <property type="entry name" value="FCS-LIKE ZINC FINGER 1-RELATED"/>
    <property type="match status" value="1"/>
</dbReference>
<comment type="similarity">
    <text evidence="1">Belongs to the FLZ family.</text>
</comment>
<evidence type="ECO:0000256" key="4">
    <source>
        <dbReference type="PROSITE-ProRule" id="PRU01131"/>
    </source>
</evidence>
<proteinExistence type="inferred from homology"/>
<sequence>MATFPSPPSPSSSSSIPSPRSSMFYYARSENHYEEPHFLQACFLCRKPLGQNRDIFMYREHTILQQRCRQEQIEIDDAKEKTWKLSSKRGVRQSENSQNNSTTNKAVRTGTVAVA</sequence>
<dbReference type="PROSITE" id="PS51795">
    <property type="entry name" value="ZF_FLZ"/>
    <property type="match status" value="1"/>
</dbReference>
<evidence type="ECO:0000256" key="5">
    <source>
        <dbReference type="SAM" id="MobiDB-lite"/>
    </source>
</evidence>
<reference evidence="8" key="1">
    <citation type="journal article" date="2015" name="Proc. Natl. Acad. Sci. U.S.A.">
        <title>Genome sequencing of adzuki bean (Vigna angularis) provides insight into high starch and low fat accumulation and domestication.</title>
        <authorList>
            <person name="Yang K."/>
            <person name="Tian Z."/>
            <person name="Chen C."/>
            <person name="Luo L."/>
            <person name="Zhao B."/>
            <person name="Wang Z."/>
            <person name="Yu L."/>
            <person name="Li Y."/>
            <person name="Sun Y."/>
            <person name="Li W."/>
            <person name="Chen Y."/>
            <person name="Li Y."/>
            <person name="Zhang Y."/>
            <person name="Ai D."/>
            <person name="Zhao J."/>
            <person name="Shang C."/>
            <person name="Ma Y."/>
            <person name="Wu B."/>
            <person name="Wang M."/>
            <person name="Gao L."/>
            <person name="Sun D."/>
            <person name="Zhang P."/>
            <person name="Guo F."/>
            <person name="Wang W."/>
            <person name="Li Y."/>
            <person name="Wang J."/>
            <person name="Varshney R.K."/>
            <person name="Wang J."/>
            <person name="Ling H.Q."/>
            <person name="Wan P."/>
        </authorList>
    </citation>
    <scope>NUCLEOTIDE SEQUENCE</scope>
    <source>
        <strain evidence="8">cv. Jingnong 6</strain>
    </source>
</reference>
<evidence type="ECO:0000256" key="2">
    <source>
        <dbReference type="ARBA" id="ARBA00022723"/>
    </source>
</evidence>
<name>A0A0L9VU23_PHAAN</name>
<keyword evidence="3" id="KW-0862">Zinc</keyword>